<feature type="transmembrane region" description="Helical" evidence="10">
    <location>
        <begin position="304"/>
        <end position="326"/>
    </location>
</feature>
<comment type="subcellular location">
    <subcellularLocation>
        <location evidence="1">Cell membrane</location>
        <topology evidence="1">Multi-pass membrane protein</topology>
    </subcellularLocation>
</comment>
<evidence type="ECO:0000256" key="7">
    <source>
        <dbReference type="ARBA" id="ARBA00022989"/>
    </source>
</evidence>
<dbReference type="Proteomes" id="UP000426246">
    <property type="component" value="Chromosome"/>
</dbReference>
<dbReference type="Gene3D" id="3.30.450.20">
    <property type="entry name" value="PAS domain"/>
    <property type="match status" value="1"/>
</dbReference>
<feature type="transmembrane region" description="Helical" evidence="10">
    <location>
        <begin position="12"/>
        <end position="31"/>
    </location>
</feature>
<dbReference type="SMART" id="SM00304">
    <property type="entry name" value="HAMP"/>
    <property type="match status" value="1"/>
</dbReference>
<dbReference type="AlphaFoldDB" id="A0A6B8RR77"/>
<dbReference type="SUPFAM" id="SSF55874">
    <property type="entry name" value="ATPase domain of HSP90 chaperone/DNA topoisomerase II/histidine kinase"/>
    <property type="match status" value="1"/>
</dbReference>
<evidence type="ECO:0000256" key="2">
    <source>
        <dbReference type="ARBA" id="ARBA00022475"/>
    </source>
</evidence>
<dbReference type="Pfam" id="PF02518">
    <property type="entry name" value="HATPase_c"/>
    <property type="match status" value="1"/>
</dbReference>
<feature type="domain" description="HAMP" evidence="11">
    <location>
        <begin position="328"/>
        <end position="380"/>
    </location>
</feature>
<dbReference type="InterPro" id="IPR033479">
    <property type="entry name" value="dCache_1"/>
</dbReference>
<accession>A0A6B8RR77</accession>
<evidence type="ECO:0000256" key="10">
    <source>
        <dbReference type="SAM" id="Phobius"/>
    </source>
</evidence>
<dbReference type="GO" id="GO:0005886">
    <property type="term" value="C:plasma membrane"/>
    <property type="evidence" value="ECO:0007669"/>
    <property type="project" value="UniProtKB-SubCell"/>
</dbReference>
<dbReference type="EMBL" id="CP034235">
    <property type="protein sequence ID" value="QGQ97778.1"/>
    <property type="molecule type" value="Genomic_DNA"/>
</dbReference>
<evidence type="ECO:0000256" key="4">
    <source>
        <dbReference type="ARBA" id="ARBA00022679"/>
    </source>
</evidence>
<evidence type="ECO:0000256" key="8">
    <source>
        <dbReference type="ARBA" id="ARBA00023136"/>
    </source>
</evidence>
<dbReference type="PANTHER" id="PTHR34220:SF7">
    <property type="entry name" value="SENSOR HISTIDINE KINASE YPDA"/>
    <property type="match status" value="1"/>
</dbReference>
<name>A0A6B8RR77_9BACL</name>
<keyword evidence="3" id="KW-0597">Phosphoprotein</keyword>
<dbReference type="InterPro" id="IPR036890">
    <property type="entry name" value="HATPase_C_sf"/>
</dbReference>
<dbReference type="KEGG" id="ppsc:EHS13_24255"/>
<dbReference type="Gene3D" id="1.10.8.500">
    <property type="entry name" value="HAMP domain in histidine kinase"/>
    <property type="match status" value="1"/>
</dbReference>
<evidence type="ECO:0000256" key="9">
    <source>
        <dbReference type="SAM" id="Coils"/>
    </source>
</evidence>
<evidence type="ECO:0000313" key="13">
    <source>
        <dbReference type="Proteomes" id="UP000426246"/>
    </source>
</evidence>
<dbReference type="InterPro" id="IPR050640">
    <property type="entry name" value="Bact_2-comp_sensor_kinase"/>
</dbReference>
<keyword evidence="6 12" id="KW-0418">Kinase</keyword>
<dbReference type="Pfam" id="PF06580">
    <property type="entry name" value="His_kinase"/>
    <property type="match status" value="1"/>
</dbReference>
<dbReference type="PANTHER" id="PTHR34220">
    <property type="entry name" value="SENSOR HISTIDINE KINASE YPDA"/>
    <property type="match status" value="1"/>
</dbReference>
<dbReference type="Pfam" id="PF02743">
    <property type="entry name" value="dCache_1"/>
    <property type="match status" value="1"/>
</dbReference>
<dbReference type="GO" id="GO:0000155">
    <property type="term" value="F:phosphorelay sensor kinase activity"/>
    <property type="evidence" value="ECO:0007669"/>
    <property type="project" value="InterPro"/>
</dbReference>
<dbReference type="InterPro" id="IPR010559">
    <property type="entry name" value="Sig_transdc_His_kin_internal"/>
</dbReference>
<dbReference type="SMART" id="SM00387">
    <property type="entry name" value="HATPase_c"/>
    <property type="match status" value="1"/>
</dbReference>
<evidence type="ECO:0000259" key="11">
    <source>
        <dbReference type="PROSITE" id="PS50885"/>
    </source>
</evidence>
<organism evidence="12 13">
    <name type="scientific">Paenibacillus psychroresistens</name>
    <dbReference type="NCBI Taxonomy" id="1778678"/>
    <lineage>
        <taxon>Bacteria</taxon>
        <taxon>Bacillati</taxon>
        <taxon>Bacillota</taxon>
        <taxon>Bacilli</taxon>
        <taxon>Bacillales</taxon>
        <taxon>Paenibacillaceae</taxon>
        <taxon>Paenibacillus</taxon>
    </lineage>
</organism>
<evidence type="ECO:0000313" key="12">
    <source>
        <dbReference type="EMBL" id="QGQ97778.1"/>
    </source>
</evidence>
<keyword evidence="13" id="KW-1185">Reference proteome</keyword>
<sequence length="597" mass="68543">MAWFKNQLIRNKIFMVYIPLIIVPLFIVGYLSNRVFTEVIIDKTIMNTIDESHLIITRMNNLINNSESCSNIVLRELNNVYEANEKLFQNPKDDLQFESKKNEFRGQIRSRLDFALMVFPEVESIAFLDTNSYIYSTNDNLERELEQALISPLLRSIDKTSGTSIWFPVQIRDYLVSNTKQPVITLGKKIINISTQEMLGYLILNVKESTLSSIFDKTVQGKQTGYYIVDNSGIIVSPQSKMNFLQREPNETLREWIYLGKTDTLRLKIAGNNKLVTSTVFRKMGWRLVNEIPLKELTADTKKLTIIVIVIGIVCLVFALLAAGILSRYIAKPLVNLTRSVNTIRQGNLDIQYENDSSDEVGLLAARIKYMVSRIKDLIDNLKDEQKKKREYELALMQAQVKPHFLYNCLDLIYVLSDMGESREARDATKALADFYRVSLSRGHDIITIDREIENVKNYLYIQKVRYSNVFDFEIEVEEAIVGQKIPKLTIQPLVENAIYHGIKPKRSFGKLIIRAFRDQDKIILKVIDDGVGMTEDTIKRILAYKQQEENRTTFGLTNVDERIKLYFGESYGMTIKSEVGKGTDITVVIPANVVEA</sequence>
<keyword evidence="4" id="KW-0808">Transferase</keyword>
<keyword evidence="5 10" id="KW-0812">Transmembrane</keyword>
<keyword evidence="8 10" id="KW-0472">Membrane</keyword>
<reference evidence="13" key="1">
    <citation type="submission" date="2018-11" db="EMBL/GenBank/DDBJ databases">
        <title>Complete genome sequence of Paenibacillus sp. ML311-T8.</title>
        <authorList>
            <person name="Nam Y.-D."/>
            <person name="Kang J."/>
            <person name="Chung W.-H."/>
            <person name="Park Y.S."/>
        </authorList>
    </citation>
    <scope>NUCLEOTIDE SEQUENCE [LARGE SCALE GENOMIC DNA]</scope>
    <source>
        <strain evidence="13">ML311-T8</strain>
    </source>
</reference>
<keyword evidence="2" id="KW-1003">Cell membrane</keyword>
<dbReference type="Gene3D" id="3.30.565.10">
    <property type="entry name" value="Histidine kinase-like ATPase, C-terminal domain"/>
    <property type="match status" value="1"/>
</dbReference>
<evidence type="ECO:0000256" key="6">
    <source>
        <dbReference type="ARBA" id="ARBA00022777"/>
    </source>
</evidence>
<proteinExistence type="predicted"/>
<dbReference type="SUPFAM" id="SSF158472">
    <property type="entry name" value="HAMP domain-like"/>
    <property type="match status" value="1"/>
</dbReference>
<keyword evidence="9" id="KW-0175">Coiled coil</keyword>
<keyword evidence="7 10" id="KW-1133">Transmembrane helix</keyword>
<evidence type="ECO:0000256" key="1">
    <source>
        <dbReference type="ARBA" id="ARBA00004651"/>
    </source>
</evidence>
<dbReference type="CDD" id="cd06225">
    <property type="entry name" value="HAMP"/>
    <property type="match status" value="1"/>
</dbReference>
<evidence type="ECO:0000256" key="5">
    <source>
        <dbReference type="ARBA" id="ARBA00022692"/>
    </source>
</evidence>
<dbReference type="Pfam" id="PF00672">
    <property type="entry name" value="HAMP"/>
    <property type="match status" value="1"/>
</dbReference>
<dbReference type="InterPro" id="IPR003594">
    <property type="entry name" value="HATPase_dom"/>
</dbReference>
<dbReference type="PROSITE" id="PS50885">
    <property type="entry name" value="HAMP"/>
    <property type="match status" value="1"/>
</dbReference>
<evidence type="ECO:0000256" key="3">
    <source>
        <dbReference type="ARBA" id="ARBA00022553"/>
    </source>
</evidence>
<feature type="coiled-coil region" evidence="9">
    <location>
        <begin position="375"/>
        <end position="402"/>
    </location>
</feature>
<dbReference type="RefSeq" id="WP_227013511.1">
    <property type="nucleotide sequence ID" value="NZ_CP034235.1"/>
</dbReference>
<gene>
    <name evidence="12" type="ORF">EHS13_24255</name>
</gene>
<protein>
    <submittedName>
        <fullName evidence="12">Sensor histidine kinase</fullName>
    </submittedName>
</protein>
<dbReference type="InterPro" id="IPR003660">
    <property type="entry name" value="HAMP_dom"/>
</dbReference>